<evidence type="ECO:0000313" key="2">
    <source>
        <dbReference type="EMBL" id="CCH20179.1"/>
    </source>
</evidence>
<protein>
    <submittedName>
        <fullName evidence="2">Uncharacterized protein</fullName>
    </submittedName>
</protein>
<sequence>MGRTCRLPARLPRNGRSCPGQGTSLRQIRDWIGGRSHPYMRTNPRYHKGTGGGRPTWM</sequence>
<accession>I0L8N2</accession>
<gene>
    <name evidence="2" type="ORF">MILUP08_45059</name>
</gene>
<dbReference type="Proteomes" id="UP000003448">
    <property type="component" value="Unassembled WGS sequence"/>
</dbReference>
<name>I0L8N2_9ACTN</name>
<comment type="caution">
    <text evidence="2">The sequence shown here is derived from an EMBL/GenBank/DDBJ whole genome shotgun (WGS) entry which is preliminary data.</text>
</comment>
<evidence type="ECO:0000313" key="3">
    <source>
        <dbReference type="Proteomes" id="UP000003448"/>
    </source>
</evidence>
<dbReference type="EMBL" id="CAIE01000037">
    <property type="protein sequence ID" value="CCH20179.1"/>
    <property type="molecule type" value="Genomic_DNA"/>
</dbReference>
<organism evidence="2 3">
    <name type="scientific">Micromonospora lupini str. Lupac 08</name>
    <dbReference type="NCBI Taxonomy" id="1150864"/>
    <lineage>
        <taxon>Bacteria</taxon>
        <taxon>Bacillati</taxon>
        <taxon>Actinomycetota</taxon>
        <taxon>Actinomycetes</taxon>
        <taxon>Micromonosporales</taxon>
        <taxon>Micromonosporaceae</taxon>
        <taxon>Micromonospora</taxon>
    </lineage>
</organism>
<dbReference type="AlphaFoldDB" id="I0L8N2"/>
<feature type="compositionally biased region" description="Gly residues" evidence="1">
    <location>
        <begin position="49"/>
        <end position="58"/>
    </location>
</feature>
<evidence type="ECO:0000256" key="1">
    <source>
        <dbReference type="SAM" id="MobiDB-lite"/>
    </source>
</evidence>
<keyword evidence="3" id="KW-1185">Reference proteome</keyword>
<dbReference type="STRING" id="1150864.MILUP08_45059"/>
<proteinExistence type="predicted"/>
<reference evidence="3" key="1">
    <citation type="journal article" date="2012" name="J. Bacteriol.">
        <title>Genome Sequence of Micromonospora lupini Lupac 08, Isolated from Root Nodules of Lupinus angustifolius.</title>
        <authorList>
            <person name="Alonso-Vega P."/>
            <person name="Normand P."/>
            <person name="Bacigalupe R."/>
            <person name="Pujic P."/>
            <person name="Lajus A."/>
            <person name="Vallenet D."/>
            <person name="Carro L."/>
            <person name="Coll P."/>
            <person name="Trujillo M.E."/>
        </authorList>
    </citation>
    <scope>NUCLEOTIDE SEQUENCE [LARGE SCALE GENOMIC DNA]</scope>
    <source>
        <strain evidence="3">Lupac 08</strain>
    </source>
</reference>
<feature type="region of interest" description="Disordered" evidence="1">
    <location>
        <begin position="1"/>
        <end position="58"/>
    </location>
</feature>